<reference evidence="8 9" key="1">
    <citation type="journal article" date="2015" name="Plant Cell">
        <title>Oil accumulation by the oleaginous diatom Fistulifera solaris as revealed by the genome and transcriptome.</title>
        <authorList>
            <person name="Tanaka T."/>
            <person name="Maeda Y."/>
            <person name="Veluchamy A."/>
            <person name="Tanaka M."/>
            <person name="Abida H."/>
            <person name="Marechal E."/>
            <person name="Bowler C."/>
            <person name="Muto M."/>
            <person name="Sunaga Y."/>
            <person name="Tanaka M."/>
            <person name="Yoshino T."/>
            <person name="Taniguchi T."/>
            <person name="Fukuda Y."/>
            <person name="Nemoto M."/>
            <person name="Matsumoto M."/>
            <person name="Wong P.S."/>
            <person name="Aburatani S."/>
            <person name="Fujibuchi W."/>
        </authorList>
    </citation>
    <scope>NUCLEOTIDE SEQUENCE [LARGE SCALE GENOMIC DNA]</scope>
    <source>
        <strain evidence="8 9">JPCC DA0580</strain>
    </source>
</reference>
<dbReference type="AlphaFoldDB" id="A0A1Z5KFH6"/>
<dbReference type="OrthoDB" id="2017960at2759"/>
<keyword evidence="9" id="KW-1185">Reference proteome</keyword>
<dbReference type="Proteomes" id="UP000198406">
    <property type="component" value="Unassembled WGS sequence"/>
</dbReference>
<feature type="transmembrane region" description="Helical" evidence="6">
    <location>
        <begin position="315"/>
        <end position="334"/>
    </location>
</feature>
<dbReference type="Gene3D" id="1.10.3730.20">
    <property type="match status" value="1"/>
</dbReference>
<dbReference type="SUPFAM" id="SSF103481">
    <property type="entry name" value="Multidrug resistance efflux transporter EmrE"/>
    <property type="match status" value="2"/>
</dbReference>
<dbReference type="PANTHER" id="PTHR42920:SF5">
    <property type="entry name" value="EAMA DOMAIN-CONTAINING PROTEIN"/>
    <property type="match status" value="1"/>
</dbReference>
<evidence type="ECO:0000256" key="1">
    <source>
        <dbReference type="ARBA" id="ARBA00004651"/>
    </source>
</evidence>
<dbReference type="GO" id="GO:0005886">
    <property type="term" value="C:plasma membrane"/>
    <property type="evidence" value="ECO:0007669"/>
    <property type="project" value="UniProtKB-SubCell"/>
</dbReference>
<keyword evidence="5 6" id="KW-0472">Membrane</keyword>
<protein>
    <recommendedName>
        <fullName evidence="7">EamA domain-containing protein</fullName>
    </recommendedName>
</protein>
<evidence type="ECO:0000313" key="9">
    <source>
        <dbReference type="Proteomes" id="UP000198406"/>
    </source>
</evidence>
<proteinExistence type="predicted"/>
<comment type="caution">
    <text evidence="8">The sequence shown here is derived from an EMBL/GenBank/DDBJ whole genome shotgun (WGS) entry which is preliminary data.</text>
</comment>
<feature type="transmembrane region" description="Helical" evidence="6">
    <location>
        <begin position="89"/>
        <end position="112"/>
    </location>
</feature>
<feature type="domain" description="EamA" evidence="7">
    <location>
        <begin position="61"/>
        <end position="198"/>
    </location>
</feature>
<sequence length="402" mass="43317">MIRWRLYSILTVFLYFSVSYSNGLVPSSKTIANVRKSQKSFSTLHAQFSADEEKALERRNGVLVLFTVPVAWGSFEPATRFVYSTDPELPSLLFSVAYYFVAAITLLSLTLLPQTWHDTDDDKTTPWPVWGGLELGFYLFVGNLLQVLGLRTVPSDRAAFLLQLTTVIVPLLESFRSKQVSSRTWCACLIALLGVGVMGLDNNDSASLASPALLLSNGDLMIGAAAVAYSFHCIRLEKYAQTTSAIQLAASKAVTETLCSFLAILSVLWYVSSMSPTSGGSNGGLGLLSSFALDSGNEITNYLSSHPLMTSHMDLSVIAAICWTGWVTVAYTIYAQSYGQSRVQPTTANLIYTIQPICTALIAWFLLGESLGPLGWLGGSLIGLAVLLVALPSGAASTNADV</sequence>
<dbReference type="Pfam" id="PF00892">
    <property type="entry name" value="EamA"/>
    <property type="match status" value="2"/>
</dbReference>
<feature type="transmembrane region" description="Helical" evidence="6">
    <location>
        <begin position="373"/>
        <end position="391"/>
    </location>
</feature>
<name>A0A1Z5KFH6_FISSO</name>
<gene>
    <name evidence="8" type="ORF">FisN_4Hh266</name>
</gene>
<dbReference type="InterPro" id="IPR051258">
    <property type="entry name" value="Diverse_Substrate_Transporter"/>
</dbReference>
<organism evidence="8 9">
    <name type="scientific">Fistulifera solaris</name>
    <name type="common">Oleaginous diatom</name>
    <dbReference type="NCBI Taxonomy" id="1519565"/>
    <lineage>
        <taxon>Eukaryota</taxon>
        <taxon>Sar</taxon>
        <taxon>Stramenopiles</taxon>
        <taxon>Ochrophyta</taxon>
        <taxon>Bacillariophyta</taxon>
        <taxon>Bacillariophyceae</taxon>
        <taxon>Bacillariophycidae</taxon>
        <taxon>Naviculales</taxon>
        <taxon>Naviculaceae</taxon>
        <taxon>Fistulifera</taxon>
    </lineage>
</organism>
<accession>A0A1Z5KFH6</accession>
<evidence type="ECO:0000256" key="6">
    <source>
        <dbReference type="SAM" id="Phobius"/>
    </source>
</evidence>
<evidence type="ECO:0000256" key="3">
    <source>
        <dbReference type="ARBA" id="ARBA00022692"/>
    </source>
</evidence>
<feature type="transmembrane region" description="Helical" evidence="6">
    <location>
        <begin position="212"/>
        <end position="232"/>
    </location>
</feature>
<feature type="transmembrane region" description="Helical" evidence="6">
    <location>
        <begin position="6"/>
        <end position="25"/>
    </location>
</feature>
<feature type="transmembrane region" description="Helical" evidence="6">
    <location>
        <begin position="346"/>
        <end position="367"/>
    </location>
</feature>
<dbReference type="InParanoid" id="A0A1Z5KFH6"/>
<dbReference type="EMBL" id="BDSP01000213">
    <property type="protein sequence ID" value="GAX24708.1"/>
    <property type="molecule type" value="Genomic_DNA"/>
</dbReference>
<feature type="domain" description="EamA" evidence="7">
    <location>
        <begin position="318"/>
        <end position="390"/>
    </location>
</feature>
<evidence type="ECO:0000259" key="7">
    <source>
        <dbReference type="Pfam" id="PF00892"/>
    </source>
</evidence>
<evidence type="ECO:0000313" key="8">
    <source>
        <dbReference type="EMBL" id="GAX24708.1"/>
    </source>
</evidence>
<evidence type="ECO:0000256" key="4">
    <source>
        <dbReference type="ARBA" id="ARBA00022989"/>
    </source>
</evidence>
<evidence type="ECO:0000256" key="5">
    <source>
        <dbReference type="ARBA" id="ARBA00023136"/>
    </source>
</evidence>
<keyword evidence="3 6" id="KW-0812">Transmembrane</keyword>
<comment type="subcellular location">
    <subcellularLocation>
        <location evidence="1">Cell membrane</location>
        <topology evidence="1">Multi-pass membrane protein</topology>
    </subcellularLocation>
</comment>
<feature type="transmembrane region" description="Helical" evidence="6">
    <location>
        <begin position="253"/>
        <end position="271"/>
    </location>
</feature>
<dbReference type="InterPro" id="IPR000620">
    <property type="entry name" value="EamA_dom"/>
</dbReference>
<feature type="transmembrane region" description="Helical" evidence="6">
    <location>
        <begin position="124"/>
        <end position="145"/>
    </location>
</feature>
<dbReference type="InterPro" id="IPR037185">
    <property type="entry name" value="EmrE-like"/>
</dbReference>
<feature type="transmembrane region" description="Helical" evidence="6">
    <location>
        <begin position="182"/>
        <end position="200"/>
    </location>
</feature>
<keyword evidence="2" id="KW-1003">Cell membrane</keyword>
<dbReference type="PANTHER" id="PTHR42920">
    <property type="entry name" value="OS03G0707200 PROTEIN-RELATED"/>
    <property type="match status" value="1"/>
</dbReference>
<evidence type="ECO:0000256" key="2">
    <source>
        <dbReference type="ARBA" id="ARBA00022475"/>
    </source>
</evidence>
<keyword evidence="4 6" id="KW-1133">Transmembrane helix</keyword>